<keyword evidence="1" id="KW-1133">Transmembrane helix</keyword>
<evidence type="ECO:0000313" key="2">
    <source>
        <dbReference type="EMBL" id="NYZ64273.1"/>
    </source>
</evidence>
<protein>
    <submittedName>
        <fullName evidence="2">DUF2721 domain-containing protein</fullName>
    </submittedName>
</protein>
<comment type="caution">
    <text evidence="2">The sequence shown here is derived from an EMBL/GenBank/DDBJ whole genome shotgun (WGS) entry which is preliminary data.</text>
</comment>
<reference evidence="2 3" key="1">
    <citation type="submission" date="2020-07" db="EMBL/GenBank/DDBJ databases">
        <title>isolation of Luteimonas sp. SJ-16.</title>
        <authorList>
            <person name="Huang X.-X."/>
            <person name="Xu L."/>
            <person name="Sun J.-Q."/>
        </authorList>
    </citation>
    <scope>NUCLEOTIDE SEQUENCE [LARGE SCALE GENOMIC DNA]</scope>
    <source>
        <strain evidence="2 3">SJ-16</strain>
    </source>
</reference>
<dbReference type="Proteomes" id="UP000589896">
    <property type="component" value="Unassembled WGS sequence"/>
</dbReference>
<dbReference type="AlphaFoldDB" id="A0A7Z0QT32"/>
<name>A0A7Z0QT32_9GAMM</name>
<feature type="transmembrane region" description="Helical" evidence="1">
    <location>
        <begin position="12"/>
        <end position="33"/>
    </location>
</feature>
<keyword evidence="1" id="KW-0812">Transmembrane</keyword>
<keyword evidence="3" id="KW-1185">Reference proteome</keyword>
<feature type="transmembrane region" description="Helical" evidence="1">
    <location>
        <begin position="85"/>
        <end position="106"/>
    </location>
</feature>
<dbReference type="InterPro" id="IPR021279">
    <property type="entry name" value="DUF2721"/>
</dbReference>
<dbReference type="EMBL" id="JACCJZ010000020">
    <property type="protein sequence ID" value="NYZ64273.1"/>
    <property type="molecule type" value="Genomic_DNA"/>
</dbReference>
<evidence type="ECO:0000256" key="1">
    <source>
        <dbReference type="SAM" id="Phobius"/>
    </source>
</evidence>
<proteinExistence type="predicted"/>
<evidence type="ECO:0000313" key="3">
    <source>
        <dbReference type="Proteomes" id="UP000589896"/>
    </source>
</evidence>
<gene>
    <name evidence="2" type="ORF">H0E82_16155</name>
</gene>
<feature type="transmembrane region" description="Helical" evidence="1">
    <location>
        <begin position="112"/>
        <end position="133"/>
    </location>
</feature>
<dbReference type="Pfam" id="PF11026">
    <property type="entry name" value="DUF2721"/>
    <property type="match status" value="1"/>
</dbReference>
<sequence length="161" mass="17546">MLASPAMTHYTILTAMLAPAFFLTATAALLASANARLARVIDRTRALLRELADDEGHEPDDRRILEDRIALQRRRSRIILRGSQLLYVAISCFVGTSLTVAGDAVLDHRFGAAPTLLAALGVLALFASSLLLAREASMAVRAVNEEMDDAHRRANRRSPLI</sequence>
<organism evidence="2 3">
    <name type="scientific">Luteimonas deserti</name>
    <dbReference type="NCBI Taxonomy" id="2752306"/>
    <lineage>
        <taxon>Bacteria</taxon>
        <taxon>Pseudomonadati</taxon>
        <taxon>Pseudomonadota</taxon>
        <taxon>Gammaproteobacteria</taxon>
        <taxon>Lysobacterales</taxon>
        <taxon>Lysobacteraceae</taxon>
        <taxon>Luteimonas</taxon>
    </lineage>
</organism>
<keyword evidence="1" id="KW-0472">Membrane</keyword>
<accession>A0A7Z0QT32</accession>